<evidence type="ECO:0000256" key="5">
    <source>
        <dbReference type="ARBA" id="ARBA00022737"/>
    </source>
</evidence>
<organism evidence="12 13">
    <name type="scientific">Vitis rotundifolia</name>
    <name type="common">Muscadine grape</name>
    <dbReference type="NCBI Taxonomy" id="103349"/>
    <lineage>
        <taxon>Eukaryota</taxon>
        <taxon>Viridiplantae</taxon>
        <taxon>Streptophyta</taxon>
        <taxon>Embryophyta</taxon>
        <taxon>Tracheophyta</taxon>
        <taxon>Spermatophyta</taxon>
        <taxon>Magnoliopsida</taxon>
        <taxon>eudicotyledons</taxon>
        <taxon>Gunneridae</taxon>
        <taxon>Pentapetalae</taxon>
        <taxon>rosids</taxon>
        <taxon>Vitales</taxon>
        <taxon>Vitaceae</taxon>
        <taxon>Viteae</taxon>
        <taxon>Vitis</taxon>
    </lineage>
</organism>
<dbReference type="InterPro" id="IPR042197">
    <property type="entry name" value="Apaf_helical"/>
</dbReference>
<dbReference type="CDD" id="cd14798">
    <property type="entry name" value="RX-CC_like"/>
    <property type="match status" value="1"/>
</dbReference>
<keyword evidence="5" id="KW-0677">Repeat</keyword>
<keyword evidence="4" id="KW-0381">Hypersensitive response</keyword>
<keyword evidence="6" id="KW-0547">Nucleotide-binding</keyword>
<feature type="domain" description="NB-ARC" evidence="8">
    <location>
        <begin position="184"/>
        <end position="352"/>
    </location>
</feature>
<keyword evidence="3" id="KW-0963">Cytoplasm</keyword>
<dbReference type="Gene3D" id="1.20.5.4130">
    <property type="match status" value="1"/>
</dbReference>
<keyword evidence="7" id="KW-0611">Plant defense</keyword>
<dbReference type="PRINTS" id="PR00364">
    <property type="entry name" value="DISEASERSIST"/>
</dbReference>
<dbReference type="FunFam" id="3.40.50.300:FF:001091">
    <property type="entry name" value="Probable disease resistance protein At1g61300"/>
    <property type="match status" value="1"/>
</dbReference>
<evidence type="ECO:0008006" key="14">
    <source>
        <dbReference type="Google" id="ProtNLM"/>
    </source>
</evidence>
<comment type="subcellular location">
    <subcellularLocation>
        <location evidence="2">Cytoplasm</location>
    </subcellularLocation>
</comment>
<dbReference type="InterPro" id="IPR036388">
    <property type="entry name" value="WH-like_DNA-bd_sf"/>
</dbReference>
<dbReference type="InterPro" id="IPR055414">
    <property type="entry name" value="LRR_R13L4/SHOC2-like"/>
</dbReference>
<dbReference type="Gene3D" id="3.40.50.300">
    <property type="entry name" value="P-loop containing nucleotide triphosphate hydrolases"/>
    <property type="match status" value="1"/>
</dbReference>
<evidence type="ECO:0000256" key="1">
    <source>
        <dbReference type="ARBA" id="ARBA00002074"/>
    </source>
</evidence>
<dbReference type="Pfam" id="PF23598">
    <property type="entry name" value="LRR_14"/>
    <property type="match status" value="1"/>
</dbReference>
<dbReference type="InterPro" id="IPR041118">
    <property type="entry name" value="Rx_N"/>
</dbReference>
<dbReference type="Gene3D" id="1.10.10.10">
    <property type="entry name" value="Winged helix-like DNA-binding domain superfamily/Winged helix DNA-binding domain"/>
    <property type="match status" value="1"/>
</dbReference>
<evidence type="ECO:0000256" key="2">
    <source>
        <dbReference type="ARBA" id="ARBA00004496"/>
    </source>
</evidence>
<dbReference type="Gene3D" id="1.10.8.430">
    <property type="entry name" value="Helical domain of apoptotic protease-activating factors"/>
    <property type="match status" value="1"/>
</dbReference>
<dbReference type="PANTHER" id="PTHR23155:SF1152">
    <property type="entry name" value="AAA+ ATPASE DOMAIN-CONTAINING PROTEIN"/>
    <property type="match status" value="1"/>
</dbReference>
<evidence type="ECO:0000259" key="8">
    <source>
        <dbReference type="Pfam" id="PF00931"/>
    </source>
</evidence>
<protein>
    <recommendedName>
        <fullName evidence="14">Disease resistance protein</fullName>
    </recommendedName>
</protein>
<dbReference type="Pfam" id="PF18052">
    <property type="entry name" value="Rx_N"/>
    <property type="match status" value="1"/>
</dbReference>
<evidence type="ECO:0000259" key="10">
    <source>
        <dbReference type="Pfam" id="PF23559"/>
    </source>
</evidence>
<comment type="caution">
    <text evidence="12">The sequence shown here is derived from an EMBL/GenBank/DDBJ whole genome shotgun (WGS) entry which is preliminary data.</text>
</comment>
<evidence type="ECO:0000259" key="11">
    <source>
        <dbReference type="Pfam" id="PF23598"/>
    </source>
</evidence>
<evidence type="ECO:0000256" key="4">
    <source>
        <dbReference type="ARBA" id="ARBA00022667"/>
    </source>
</evidence>
<feature type="domain" description="Disease resistance protein winged helix" evidence="10">
    <location>
        <begin position="437"/>
        <end position="508"/>
    </location>
</feature>
<dbReference type="Pfam" id="PF00931">
    <property type="entry name" value="NB-ARC"/>
    <property type="match status" value="1"/>
</dbReference>
<dbReference type="InterPro" id="IPR032675">
    <property type="entry name" value="LRR_dom_sf"/>
</dbReference>
<dbReference type="SUPFAM" id="SSF52540">
    <property type="entry name" value="P-loop containing nucleoside triphosphate hydrolases"/>
    <property type="match status" value="1"/>
</dbReference>
<name>A0AA39DVI8_VITRO</name>
<sequence>MAESSISFFVEKLYDLVSQQASLYGAIEGQVRLLRNELEWIRQFLEHADAERRYDKMFKLWVNQIRDAAYDAEDAIDEFISKVERKRQQRFNNLKFLNFLPACVVLPDKLRLVNELNGRISEINFTLEKILINKRRYGMEDPRAYEPGSSSGIATTSERYSNQMVARKEKRLPTVEETNVVGMKNDVEAVKGKLLGGAMERVVVAIWGMGGLGKTTLAKKVSNDSDVQHHFSCRAWVYVSQEYNIRALLLGIANCVTTLTDEQKRKNENELGEEVYKCLQGKRYLIVLDGIWNTDVWRGLRSYFPAESKKSRVLITTRREDIAVDAHSDCYKLQLLGEKESWELFLHKVGSAAVLTWPGLEEFKKEIVAKCKGLPLTIVVLGGLLSLKDLTRDSWLKVLKSMDWHLSQGPDSCLGILGLSYNDLPSYLKPCFLYCGVFPEDSEIKASKLIRLWVAEGFVQKRGKETLEDIAEDYLYELIQRSMIQVADTRDDGRVKSCRLHDLLRDLAISEAKEEKLFEVDENIDVDVLPTSVRRLISNVNQTNSPHLQNSKLRSLILNRSIDEGDEVCLHKCPKLLRVLHVDLGLCRRLKLPGKDGELIHLKYLCLTGIKWSTELPPSIGGLVNLQTLDSGDYYIRIPHTIWKLQQMRHLNCFKGGISSRQSMRERWVDGHLGVHQMTNLQTLSLRGGDWLKDNNLGKLTHHLKQLKLNVKNQPNLKEGLFRSIAQLTGLQKLKLVTDKFIDWGGLSTSNAEVESTTILFPGLESFSHHKCLYKLHLVGTIPKLPVETTLYPPNLMQLKLLMTEMEEDPMPILGWLPNLRILSLLPSSYVGTEMNCPHGGFLRLEFLQMQGMWGLKDWSVEEGAIPNLKTLKIEYCGKMRKFPDGLLQLKKLQRLNLYEVSQELMSEVLGTEGEDWNRIRHVITSQVPPPPRIRY</sequence>
<dbReference type="AlphaFoldDB" id="A0AA39DVI8"/>
<dbReference type="Proteomes" id="UP001168098">
    <property type="component" value="Unassembled WGS sequence"/>
</dbReference>
<keyword evidence="13" id="KW-1185">Reference proteome</keyword>
<dbReference type="InterPro" id="IPR002182">
    <property type="entry name" value="NB-ARC"/>
</dbReference>
<dbReference type="InterPro" id="IPR027417">
    <property type="entry name" value="P-loop_NTPase"/>
</dbReference>
<evidence type="ECO:0000313" key="13">
    <source>
        <dbReference type="Proteomes" id="UP001168098"/>
    </source>
</evidence>
<evidence type="ECO:0000256" key="6">
    <source>
        <dbReference type="ARBA" id="ARBA00022741"/>
    </source>
</evidence>
<dbReference type="GO" id="GO:0009626">
    <property type="term" value="P:plant-type hypersensitive response"/>
    <property type="evidence" value="ECO:0007669"/>
    <property type="project" value="UniProtKB-KW"/>
</dbReference>
<dbReference type="PANTHER" id="PTHR23155">
    <property type="entry name" value="DISEASE RESISTANCE PROTEIN RP"/>
    <property type="match status" value="1"/>
</dbReference>
<evidence type="ECO:0000256" key="3">
    <source>
        <dbReference type="ARBA" id="ARBA00022490"/>
    </source>
</evidence>
<dbReference type="InterPro" id="IPR058922">
    <property type="entry name" value="WHD_DRP"/>
</dbReference>
<accession>A0AA39DVI8</accession>
<feature type="domain" description="Disease resistance N-terminal" evidence="9">
    <location>
        <begin position="6"/>
        <end position="92"/>
    </location>
</feature>
<gene>
    <name evidence="12" type="ORF">PVL29_008017</name>
</gene>
<dbReference type="EMBL" id="JARBHA010000006">
    <property type="protein sequence ID" value="KAJ9699206.1"/>
    <property type="molecule type" value="Genomic_DNA"/>
</dbReference>
<dbReference type="GO" id="GO:0043531">
    <property type="term" value="F:ADP binding"/>
    <property type="evidence" value="ECO:0007669"/>
    <property type="project" value="InterPro"/>
</dbReference>
<evidence type="ECO:0000313" key="12">
    <source>
        <dbReference type="EMBL" id="KAJ9699206.1"/>
    </source>
</evidence>
<feature type="domain" description="Disease resistance R13L4/SHOC-2-like LRR" evidence="11">
    <location>
        <begin position="553"/>
        <end position="898"/>
    </location>
</feature>
<evidence type="ECO:0000256" key="7">
    <source>
        <dbReference type="ARBA" id="ARBA00022821"/>
    </source>
</evidence>
<dbReference type="InterPro" id="IPR044974">
    <property type="entry name" value="Disease_R_plants"/>
</dbReference>
<comment type="function">
    <text evidence="1">Confers resistance to late blight (Phytophthora infestans) races carrying the avirulence gene Avr1. Resistance proteins guard the plant against pathogens that contain an appropriate avirulence protein via an indirect interaction with this avirulence protein. That triggers a defense system including the hypersensitive response, which restricts the pathogen growth.</text>
</comment>
<dbReference type="FunFam" id="1.10.10.10:FF:000322">
    <property type="entry name" value="Probable disease resistance protein At1g63360"/>
    <property type="match status" value="1"/>
</dbReference>
<dbReference type="SUPFAM" id="SSF52058">
    <property type="entry name" value="L domain-like"/>
    <property type="match status" value="1"/>
</dbReference>
<dbReference type="Pfam" id="PF23559">
    <property type="entry name" value="WHD_DRP"/>
    <property type="match status" value="1"/>
</dbReference>
<reference evidence="12 13" key="1">
    <citation type="journal article" date="2023" name="BMC Biotechnol.">
        <title>Vitis rotundifolia cv Carlos genome sequencing.</title>
        <authorList>
            <person name="Huff M."/>
            <person name="Hulse-Kemp A."/>
            <person name="Scheffler B."/>
            <person name="Youngblood R."/>
            <person name="Simpson S."/>
            <person name="Babiker E."/>
            <person name="Staton M."/>
        </authorList>
    </citation>
    <scope>NUCLEOTIDE SEQUENCE [LARGE SCALE GENOMIC DNA]</scope>
    <source>
        <tissue evidence="12">Leaf</tissue>
    </source>
</reference>
<dbReference type="Gene3D" id="3.80.10.10">
    <property type="entry name" value="Ribonuclease Inhibitor"/>
    <property type="match status" value="2"/>
</dbReference>
<dbReference type="InterPro" id="IPR038005">
    <property type="entry name" value="RX-like_CC"/>
</dbReference>
<evidence type="ECO:0000259" key="9">
    <source>
        <dbReference type="Pfam" id="PF18052"/>
    </source>
</evidence>
<proteinExistence type="predicted"/>